<dbReference type="KEGG" id="lem:LEN_0813"/>
<reference evidence="2 3" key="1">
    <citation type="journal article" date="2017" name="DNA Res.">
        <title>Complete genome sequence and expression profile of the commercial lytic enzyme producer Lysobacter enzymogenes M497-1.</title>
        <authorList>
            <person name="Takami H."/>
            <person name="Toyoda A."/>
            <person name="Uchiyama I."/>
            <person name="Itoh T."/>
            <person name="Takaki Y."/>
            <person name="Arai W."/>
            <person name="Nishi S."/>
            <person name="Kawai M."/>
            <person name="Shinya K."/>
            <person name="Ikeda H."/>
        </authorList>
    </citation>
    <scope>NUCLEOTIDE SEQUENCE [LARGE SCALE GENOMIC DNA]</scope>
    <source>
        <strain evidence="2 3">M497-1</strain>
    </source>
</reference>
<dbReference type="RefSeq" id="WP_145959960.1">
    <property type="nucleotide sequence ID" value="NZ_AP014940.1"/>
</dbReference>
<organism evidence="2 3">
    <name type="scientific">Lysobacter enzymogenes</name>
    <dbReference type="NCBI Taxonomy" id="69"/>
    <lineage>
        <taxon>Bacteria</taxon>
        <taxon>Pseudomonadati</taxon>
        <taxon>Pseudomonadota</taxon>
        <taxon>Gammaproteobacteria</taxon>
        <taxon>Lysobacterales</taxon>
        <taxon>Lysobacteraceae</taxon>
        <taxon>Lysobacter</taxon>
    </lineage>
</organism>
<feature type="region of interest" description="Disordered" evidence="1">
    <location>
        <begin position="33"/>
        <end position="70"/>
    </location>
</feature>
<gene>
    <name evidence="2" type="ORF">LEN_0813</name>
</gene>
<evidence type="ECO:0000313" key="2">
    <source>
        <dbReference type="EMBL" id="BAV96300.1"/>
    </source>
</evidence>
<name>A0AAU9ABS0_LYSEN</name>
<evidence type="ECO:0008006" key="4">
    <source>
        <dbReference type="Google" id="ProtNLM"/>
    </source>
</evidence>
<accession>A0AAU9ABS0</accession>
<evidence type="ECO:0000313" key="3">
    <source>
        <dbReference type="Proteomes" id="UP000218824"/>
    </source>
</evidence>
<dbReference type="Proteomes" id="UP000218824">
    <property type="component" value="Chromosome"/>
</dbReference>
<protein>
    <recommendedName>
        <fullName evidence="4">Lipoprotein</fullName>
    </recommendedName>
</protein>
<feature type="compositionally biased region" description="Low complexity" evidence="1">
    <location>
        <begin position="42"/>
        <end position="57"/>
    </location>
</feature>
<dbReference type="GeneID" id="83062706"/>
<proteinExistence type="predicted"/>
<evidence type="ECO:0000256" key="1">
    <source>
        <dbReference type="SAM" id="MobiDB-lite"/>
    </source>
</evidence>
<sequence length="233" mass="26159">MRSAQGRPTYGGAKRLVRAMVVAGALAPLLACGNQATPPERPQSAAAASPSDEPSQARQIPVGKSAQSAPACPSEQFDAFLKSFANRGDVQAAYTAQPYKVKLPYYWVHKTSPGDPKFPRWDVADRFGAASVSYRYHAKRDKYVFDSSKLDASEEWRPPLERPGRSIIVLSGFRIKRVSAVRYDVLYSQDRTDTFVKKSDCWYFQQHWESEPLALCKWPAECARMIEYEAPMK</sequence>
<dbReference type="AlphaFoldDB" id="A0AAU9ABS0"/>
<dbReference type="EMBL" id="AP014940">
    <property type="protein sequence ID" value="BAV96300.1"/>
    <property type="molecule type" value="Genomic_DNA"/>
</dbReference>